<gene>
    <name evidence="4" type="ORF">GTQ48_11420</name>
</gene>
<organism evidence="4 5">
    <name type="scientific">Alteromonas genovensis</name>
    <dbReference type="NCBI Taxonomy" id="471225"/>
    <lineage>
        <taxon>Bacteria</taxon>
        <taxon>Pseudomonadati</taxon>
        <taxon>Pseudomonadota</taxon>
        <taxon>Gammaproteobacteria</taxon>
        <taxon>Alteromonadales</taxon>
        <taxon>Alteromonadaceae</taxon>
        <taxon>Alteromonas/Salinimonas group</taxon>
        <taxon>Alteromonas</taxon>
    </lineage>
</organism>
<feature type="domain" description="Outer membrane protein beta-barrel" evidence="3">
    <location>
        <begin position="11"/>
        <end position="176"/>
    </location>
</feature>
<dbReference type="Pfam" id="PF13505">
    <property type="entry name" value="OMP_b-brl"/>
    <property type="match status" value="1"/>
</dbReference>
<feature type="signal peptide" evidence="2">
    <location>
        <begin position="1"/>
        <end position="23"/>
    </location>
</feature>
<evidence type="ECO:0000256" key="2">
    <source>
        <dbReference type="SAM" id="SignalP"/>
    </source>
</evidence>
<feature type="chain" id="PRO_5026982635" evidence="2">
    <location>
        <begin position="24"/>
        <end position="205"/>
    </location>
</feature>
<dbReference type="SUPFAM" id="SSF56925">
    <property type="entry name" value="OMPA-like"/>
    <property type="match status" value="1"/>
</dbReference>
<keyword evidence="5" id="KW-1185">Reference proteome</keyword>
<dbReference type="AlphaFoldDB" id="A0A6N9TKT4"/>
<reference evidence="4 5" key="1">
    <citation type="submission" date="2020-01" db="EMBL/GenBank/DDBJ databases">
        <title>Genomes of bacteria type strains.</title>
        <authorList>
            <person name="Chen J."/>
            <person name="Zhu S."/>
            <person name="Yang J."/>
        </authorList>
    </citation>
    <scope>NUCLEOTIDE SEQUENCE [LARGE SCALE GENOMIC DNA]</scope>
    <source>
        <strain evidence="4 5">LMG 24078</strain>
    </source>
</reference>
<dbReference type="EMBL" id="JAAAWO010000008">
    <property type="protein sequence ID" value="NDW16129.1"/>
    <property type="molecule type" value="Genomic_DNA"/>
</dbReference>
<comment type="caution">
    <text evidence="4">The sequence shown here is derived from an EMBL/GenBank/DDBJ whole genome shotgun (WGS) entry which is preliminary data.</text>
</comment>
<dbReference type="InterPro" id="IPR011250">
    <property type="entry name" value="OMP/PagP_B-barrel"/>
</dbReference>
<dbReference type="InterPro" id="IPR027385">
    <property type="entry name" value="Beta-barrel_OMP"/>
</dbReference>
<evidence type="ECO:0000313" key="5">
    <source>
        <dbReference type="Proteomes" id="UP000471381"/>
    </source>
</evidence>
<evidence type="ECO:0000256" key="1">
    <source>
        <dbReference type="ARBA" id="ARBA00022729"/>
    </source>
</evidence>
<keyword evidence="1 2" id="KW-0732">Signal</keyword>
<dbReference type="RefSeq" id="WP_163106830.1">
    <property type="nucleotide sequence ID" value="NZ_JAAAWO010000008.1"/>
</dbReference>
<evidence type="ECO:0000259" key="3">
    <source>
        <dbReference type="Pfam" id="PF13505"/>
    </source>
</evidence>
<dbReference type="Proteomes" id="UP000471381">
    <property type="component" value="Unassembled WGS sequence"/>
</dbReference>
<proteinExistence type="predicted"/>
<name>A0A6N9TKT4_9ALTE</name>
<sequence length="205" mass="21987">MKFKSKLAISIVAAIAASTSAFADDHSQNGPKWDLIEVGYVEADIDDFDSSPSGFSGAFSKSLGKGFYLTGRYRDVSEDVVAFGQSVELDVSQLSLGAGYSLHVTDTTDVYGQITYENLELGASGAGGSDSEDENGFGAEIGVRSMLTEKFELGAKIGYLDVADESETTFGASAYYYVTDSLAIGATYEMWEDVDFMGLNLRYAF</sequence>
<protein>
    <submittedName>
        <fullName evidence="4">Outer membrane beta-barrel protein</fullName>
    </submittedName>
</protein>
<evidence type="ECO:0000313" key="4">
    <source>
        <dbReference type="EMBL" id="NDW16129.1"/>
    </source>
</evidence>
<accession>A0A6N9TKT4</accession>